<dbReference type="Pfam" id="PF15477">
    <property type="entry name" value="SMAP"/>
    <property type="match status" value="1"/>
</dbReference>
<dbReference type="Proteomes" id="UP000663824">
    <property type="component" value="Unassembled WGS sequence"/>
</dbReference>
<feature type="compositionally biased region" description="Basic and acidic residues" evidence="3">
    <location>
        <begin position="63"/>
        <end position="107"/>
    </location>
</feature>
<dbReference type="InterPro" id="IPR028124">
    <property type="entry name" value="SMAP_dom"/>
</dbReference>
<name>A0A819E038_9BILA</name>
<proteinExistence type="inferred from homology"/>
<dbReference type="Proteomes" id="UP000663834">
    <property type="component" value="Unassembled WGS sequence"/>
</dbReference>
<evidence type="ECO:0000313" key="5">
    <source>
        <dbReference type="EMBL" id="CAF1249172.1"/>
    </source>
</evidence>
<dbReference type="InterPro" id="IPR026714">
    <property type="entry name" value="SMAP"/>
</dbReference>
<dbReference type="EMBL" id="CAJNOW010000138">
    <property type="protein sequence ID" value="CAF1249172.1"/>
    <property type="molecule type" value="Genomic_DNA"/>
</dbReference>
<dbReference type="AlphaFoldDB" id="A0A819E038"/>
<evidence type="ECO:0000313" key="13">
    <source>
        <dbReference type="EMBL" id="CAF5072694.1"/>
    </source>
</evidence>
<organism evidence="11 14">
    <name type="scientific">Rotaria magnacalcarata</name>
    <dbReference type="NCBI Taxonomy" id="392030"/>
    <lineage>
        <taxon>Eukaryota</taxon>
        <taxon>Metazoa</taxon>
        <taxon>Spiralia</taxon>
        <taxon>Gnathifera</taxon>
        <taxon>Rotifera</taxon>
        <taxon>Eurotatoria</taxon>
        <taxon>Bdelloidea</taxon>
        <taxon>Philodinida</taxon>
        <taxon>Philodinidae</taxon>
        <taxon>Rotaria</taxon>
    </lineage>
</organism>
<comment type="caution">
    <text evidence="11">The sequence shown here is derived from an EMBL/GenBank/DDBJ whole genome shotgun (WGS) entry which is preliminary data.</text>
</comment>
<feature type="domain" description="Small acidic protein-like" evidence="4">
    <location>
        <begin position="40"/>
        <end position="124"/>
    </location>
</feature>
<dbReference type="EMBL" id="CAJOBF010006260">
    <property type="protein sequence ID" value="CAF4201225.1"/>
    <property type="molecule type" value="Genomic_DNA"/>
</dbReference>
<dbReference type="EMBL" id="CAJNRE010000168">
    <property type="protein sequence ID" value="CAF1923179.1"/>
    <property type="molecule type" value="Genomic_DNA"/>
</dbReference>
<sequence length="193" mass="21966">MSTHESRKKSSSPKRSKREHQADKDSDDIPIEEVHTVNNWEQADLGDNRRKEKFLRLMGAKKRKEDIQTERQDSHGSNHSDEGSTEKKHCRSKAENESIERELEKQFNEGLQAKVAHAHHEGLGFHGESTGLTSSAGDWHSQSTKTKFVPAKTEVESSLDHVQIGNKEKIKEKSDTKQPNKTSEKQDKKKSKS</sequence>
<dbReference type="EMBL" id="CAJNRF010000043">
    <property type="protein sequence ID" value="CAF1931825.1"/>
    <property type="molecule type" value="Genomic_DNA"/>
</dbReference>
<evidence type="ECO:0000313" key="9">
    <source>
        <dbReference type="EMBL" id="CAF2074106.1"/>
    </source>
</evidence>
<dbReference type="Proteomes" id="UP000676336">
    <property type="component" value="Unassembled WGS sequence"/>
</dbReference>
<evidence type="ECO:0000313" key="10">
    <source>
        <dbReference type="EMBL" id="CAF3811112.1"/>
    </source>
</evidence>
<dbReference type="OrthoDB" id="10066125at2759"/>
<protein>
    <recommendedName>
        <fullName evidence="2">Small acidic protein</fullName>
    </recommendedName>
</protein>
<dbReference type="EMBL" id="CAJOBG010000662">
    <property type="protein sequence ID" value="CAF3842319.1"/>
    <property type="molecule type" value="Genomic_DNA"/>
</dbReference>
<dbReference type="EMBL" id="CAJOBH010231318">
    <property type="protein sequence ID" value="CAF5072694.1"/>
    <property type="molecule type" value="Genomic_DNA"/>
</dbReference>
<accession>A0A819E038</accession>
<evidence type="ECO:0000313" key="12">
    <source>
        <dbReference type="EMBL" id="CAF4201225.1"/>
    </source>
</evidence>
<dbReference type="Proteomes" id="UP000663855">
    <property type="component" value="Unassembled WGS sequence"/>
</dbReference>
<evidence type="ECO:0000256" key="2">
    <source>
        <dbReference type="ARBA" id="ARBA00016161"/>
    </source>
</evidence>
<dbReference type="PANTHER" id="PTHR22175">
    <property type="entry name" value="SMALL ACIDIC PROTEIN-RELATED"/>
    <property type="match status" value="1"/>
</dbReference>
<evidence type="ECO:0000256" key="1">
    <source>
        <dbReference type="ARBA" id="ARBA00006502"/>
    </source>
</evidence>
<dbReference type="Proteomes" id="UP000663842">
    <property type="component" value="Unassembled WGS sequence"/>
</dbReference>
<dbReference type="EMBL" id="CAJNOV010016412">
    <property type="protein sequence ID" value="CAF1589899.1"/>
    <property type="molecule type" value="Genomic_DNA"/>
</dbReference>
<dbReference type="EMBL" id="CAJOBI010000281">
    <property type="protein sequence ID" value="CAF3811112.1"/>
    <property type="molecule type" value="Genomic_DNA"/>
</dbReference>
<feature type="region of interest" description="Disordered" evidence="3">
    <location>
        <begin position="1"/>
        <end position="193"/>
    </location>
</feature>
<dbReference type="EMBL" id="CAJNRG010005245">
    <property type="protein sequence ID" value="CAF2074106.1"/>
    <property type="molecule type" value="Genomic_DNA"/>
</dbReference>
<dbReference type="PANTHER" id="PTHR22175:SF0">
    <property type="entry name" value="SMALL ACIDIC PROTEIN"/>
    <property type="match status" value="1"/>
</dbReference>
<evidence type="ECO:0000313" key="8">
    <source>
        <dbReference type="EMBL" id="CAF1931825.1"/>
    </source>
</evidence>
<evidence type="ECO:0000259" key="4">
    <source>
        <dbReference type="Pfam" id="PF15477"/>
    </source>
</evidence>
<dbReference type="Proteomes" id="UP000663866">
    <property type="component" value="Unassembled WGS sequence"/>
</dbReference>
<dbReference type="Proteomes" id="UP000663856">
    <property type="component" value="Unassembled WGS sequence"/>
</dbReference>
<keyword evidence="14" id="KW-1185">Reference proteome</keyword>
<comment type="similarity">
    <text evidence="1">Belongs to the SMAP family.</text>
</comment>
<dbReference type="Proteomes" id="UP000663887">
    <property type="component" value="Unassembled WGS sequence"/>
</dbReference>
<dbReference type="Proteomes" id="UP000681967">
    <property type="component" value="Unassembled WGS sequence"/>
</dbReference>
<evidence type="ECO:0000313" key="11">
    <source>
        <dbReference type="EMBL" id="CAF3842319.1"/>
    </source>
</evidence>
<evidence type="ECO:0000313" key="6">
    <source>
        <dbReference type="EMBL" id="CAF1589899.1"/>
    </source>
</evidence>
<feature type="compositionally biased region" description="Polar residues" evidence="3">
    <location>
        <begin position="130"/>
        <end position="146"/>
    </location>
</feature>
<evidence type="ECO:0000313" key="14">
    <source>
        <dbReference type="Proteomes" id="UP000663866"/>
    </source>
</evidence>
<feature type="compositionally biased region" description="Basic residues" evidence="3">
    <location>
        <begin position="1"/>
        <end position="18"/>
    </location>
</feature>
<feature type="compositionally biased region" description="Basic and acidic residues" evidence="3">
    <location>
        <begin position="166"/>
        <end position="187"/>
    </location>
</feature>
<evidence type="ECO:0000256" key="3">
    <source>
        <dbReference type="SAM" id="MobiDB-lite"/>
    </source>
</evidence>
<reference evidence="11" key="1">
    <citation type="submission" date="2021-02" db="EMBL/GenBank/DDBJ databases">
        <authorList>
            <person name="Nowell W R."/>
        </authorList>
    </citation>
    <scope>NUCLEOTIDE SEQUENCE</scope>
</reference>
<evidence type="ECO:0000313" key="7">
    <source>
        <dbReference type="EMBL" id="CAF1923179.1"/>
    </source>
</evidence>
<gene>
    <name evidence="13" type="ORF">BYL167_LOCUS60815</name>
    <name evidence="6" type="ORF">CJN711_LOCUS33907</name>
    <name evidence="5" type="ORF">KQP761_LOCUS2195</name>
    <name evidence="7" type="ORF">MBJ925_LOCUS2690</name>
    <name evidence="11" type="ORF">OVN521_LOCUS6336</name>
    <name evidence="10" type="ORF">SMN809_LOCUS1732</name>
    <name evidence="12" type="ORF">UXM345_LOCUS28014</name>
    <name evidence="8" type="ORF">WKI299_LOCUS672</name>
    <name evidence="9" type="ORF">XDN619_LOCUS13203</name>
</gene>